<dbReference type="Pfam" id="PF04535">
    <property type="entry name" value="CASP_dom"/>
    <property type="match status" value="1"/>
</dbReference>
<feature type="domain" description="Casparian strip membrane protein" evidence="10">
    <location>
        <begin position="62"/>
        <end position="146"/>
    </location>
</feature>
<feature type="region of interest" description="Disordered" evidence="9">
    <location>
        <begin position="12"/>
        <end position="50"/>
    </location>
</feature>
<comment type="subcellular location">
    <subcellularLocation>
        <location evidence="1 8">Cell membrane</location>
        <topology evidence="1 8">Multi-pass membrane protein</topology>
    </subcellularLocation>
</comment>
<dbReference type="InterPro" id="IPR006702">
    <property type="entry name" value="CASP_dom"/>
</dbReference>
<dbReference type="OrthoDB" id="828022at2759"/>
<evidence type="ECO:0000256" key="4">
    <source>
        <dbReference type="ARBA" id="ARBA00022475"/>
    </source>
</evidence>
<dbReference type="GO" id="GO:0005886">
    <property type="term" value="C:plasma membrane"/>
    <property type="evidence" value="ECO:0007669"/>
    <property type="project" value="UniProtKB-SubCell"/>
</dbReference>
<evidence type="ECO:0000256" key="6">
    <source>
        <dbReference type="ARBA" id="ARBA00022989"/>
    </source>
</evidence>
<feature type="compositionally biased region" description="Pro residues" evidence="9">
    <location>
        <begin position="34"/>
        <end position="43"/>
    </location>
</feature>
<dbReference type="PANTHER" id="PTHR32021:SF40">
    <property type="entry name" value="CASP-LIKE PROTEIN"/>
    <property type="match status" value="1"/>
</dbReference>
<dbReference type="InterPro" id="IPR045009">
    <property type="entry name" value="CASPL-5"/>
</dbReference>
<feature type="transmembrane region" description="Helical" evidence="8">
    <location>
        <begin position="133"/>
        <end position="155"/>
    </location>
</feature>
<name>A0A9W3C165_RAPSA</name>
<sequence length="197" mass="21466">MKPLLFHHLVTSSSSSSSKEGQMSVSNASVHPVEAPPSLPAPAPEGTQQAPRVRMEDIQGMPATSLGLALRFFQFFFAAASLSVMASTNDFPSVSAFCYLVAATGLQSLWSLALATLDVYAIMVKRSLHNPRLLTLFAVGDGVCCSSFFSLQLLVSRFIIIPLNKTEDEICFNPACTYSDWFLLLSFCCCNTDKETY</sequence>
<proteinExistence type="inferred from homology"/>
<evidence type="ECO:0000256" key="1">
    <source>
        <dbReference type="ARBA" id="ARBA00004651"/>
    </source>
</evidence>
<evidence type="ECO:0000313" key="12">
    <source>
        <dbReference type="RefSeq" id="XP_056845232.1"/>
    </source>
</evidence>
<feature type="compositionally biased region" description="Polar residues" evidence="9">
    <location>
        <begin position="19"/>
        <end position="29"/>
    </location>
</feature>
<organism evidence="11 12">
    <name type="scientific">Raphanus sativus</name>
    <name type="common">Radish</name>
    <name type="synonym">Raphanus raphanistrum var. sativus</name>
    <dbReference type="NCBI Taxonomy" id="3726"/>
    <lineage>
        <taxon>Eukaryota</taxon>
        <taxon>Viridiplantae</taxon>
        <taxon>Streptophyta</taxon>
        <taxon>Embryophyta</taxon>
        <taxon>Tracheophyta</taxon>
        <taxon>Spermatophyta</taxon>
        <taxon>Magnoliopsida</taxon>
        <taxon>eudicotyledons</taxon>
        <taxon>Gunneridae</taxon>
        <taxon>Pentapetalae</taxon>
        <taxon>rosids</taxon>
        <taxon>malvids</taxon>
        <taxon>Brassicales</taxon>
        <taxon>Brassicaceae</taxon>
        <taxon>Brassiceae</taxon>
        <taxon>Raphanus</taxon>
    </lineage>
</organism>
<keyword evidence="11" id="KW-1185">Reference proteome</keyword>
<dbReference type="PANTHER" id="PTHR32021">
    <property type="entry name" value="CASP-LIKE PROTEIN 5B3"/>
    <property type="match status" value="1"/>
</dbReference>
<keyword evidence="7 8" id="KW-0472">Membrane</keyword>
<dbReference type="KEGG" id="rsz:108813136"/>
<evidence type="ECO:0000256" key="2">
    <source>
        <dbReference type="ARBA" id="ARBA00007651"/>
    </source>
</evidence>
<evidence type="ECO:0000256" key="9">
    <source>
        <dbReference type="SAM" id="MobiDB-lite"/>
    </source>
</evidence>
<dbReference type="RefSeq" id="XP_056845232.1">
    <property type="nucleotide sequence ID" value="XM_056989252.1"/>
</dbReference>
<comment type="similarity">
    <text evidence="2 8">Belongs to the Casparian strip membrane proteins (CASP) family.</text>
</comment>
<gene>
    <name evidence="12" type="primary">LOC108813136</name>
</gene>
<evidence type="ECO:0000256" key="8">
    <source>
        <dbReference type="RuleBase" id="RU361233"/>
    </source>
</evidence>
<protein>
    <recommendedName>
        <fullName evidence="8">CASP-like protein</fullName>
    </recommendedName>
</protein>
<feature type="transmembrane region" description="Helical" evidence="8">
    <location>
        <begin position="94"/>
        <end position="121"/>
    </location>
</feature>
<dbReference type="AlphaFoldDB" id="A0A9W3C165"/>
<accession>A0A9W3C165</accession>
<dbReference type="Proteomes" id="UP000504610">
    <property type="component" value="Chromosome 6"/>
</dbReference>
<dbReference type="GeneID" id="108813136"/>
<keyword evidence="4 8" id="KW-1003">Cell membrane</keyword>
<evidence type="ECO:0000256" key="7">
    <source>
        <dbReference type="ARBA" id="ARBA00023136"/>
    </source>
</evidence>
<keyword evidence="6 8" id="KW-1133">Transmembrane helix</keyword>
<evidence type="ECO:0000259" key="10">
    <source>
        <dbReference type="Pfam" id="PF04535"/>
    </source>
</evidence>
<comment type="caution">
    <text evidence="8">Lacks conserved residue(s) required for the propagation of feature annotation.</text>
</comment>
<keyword evidence="5 8" id="KW-0812">Transmembrane</keyword>
<evidence type="ECO:0000313" key="11">
    <source>
        <dbReference type="Proteomes" id="UP000504610"/>
    </source>
</evidence>
<reference evidence="12" key="2">
    <citation type="submission" date="2025-08" db="UniProtKB">
        <authorList>
            <consortium name="RefSeq"/>
        </authorList>
    </citation>
    <scope>IDENTIFICATION</scope>
    <source>
        <tissue evidence="12">Leaf</tissue>
    </source>
</reference>
<comment type="subunit">
    <text evidence="3 8">Homodimer and heterodimers.</text>
</comment>
<evidence type="ECO:0000256" key="3">
    <source>
        <dbReference type="ARBA" id="ARBA00011489"/>
    </source>
</evidence>
<evidence type="ECO:0000256" key="5">
    <source>
        <dbReference type="ARBA" id="ARBA00022692"/>
    </source>
</evidence>
<feature type="transmembrane region" description="Helical" evidence="8">
    <location>
        <begin position="68"/>
        <end position="88"/>
    </location>
</feature>
<reference evidence="11" key="1">
    <citation type="journal article" date="2019" name="Database">
        <title>The radish genome database (RadishGD): an integrated information resource for radish genomics.</title>
        <authorList>
            <person name="Yu H.J."/>
            <person name="Baek S."/>
            <person name="Lee Y.J."/>
            <person name="Cho A."/>
            <person name="Mun J.H."/>
        </authorList>
    </citation>
    <scope>NUCLEOTIDE SEQUENCE [LARGE SCALE GENOMIC DNA]</scope>
    <source>
        <strain evidence="11">cv. WK10039</strain>
    </source>
</reference>